<dbReference type="InterPro" id="IPR005064">
    <property type="entry name" value="BUG"/>
</dbReference>
<protein>
    <submittedName>
        <fullName evidence="2">Uncharacterized protein</fullName>
    </submittedName>
</protein>
<reference evidence="3" key="1">
    <citation type="journal article" date="2019" name="Int. J. Syst. Evol. Microbiol.">
        <title>The Global Catalogue of Microorganisms (GCM) 10K type strain sequencing project: providing services to taxonomists for standard genome sequencing and annotation.</title>
        <authorList>
            <consortium name="The Broad Institute Genomics Platform"/>
            <consortium name="The Broad Institute Genome Sequencing Center for Infectious Disease"/>
            <person name="Wu L."/>
            <person name="Ma J."/>
        </authorList>
    </citation>
    <scope>NUCLEOTIDE SEQUENCE [LARGE SCALE GENOMIC DNA]</scope>
    <source>
        <strain evidence="3">JCM 9933</strain>
    </source>
</reference>
<comment type="caution">
    <text evidence="2">The sequence shown here is derived from an EMBL/GenBank/DDBJ whole genome shotgun (WGS) entry which is preliminary data.</text>
</comment>
<dbReference type="Pfam" id="PF03401">
    <property type="entry name" value="TctC"/>
    <property type="match status" value="1"/>
</dbReference>
<dbReference type="Proteomes" id="UP001501588">
    <property type="component" value="Unassembled WGS sequence"/>
</dbReference>
<dbReference type="InterPro" id="IPR042100">
    <property type="entry name" value="Bug_dom1"/>
</dbReference>
<dbReference type="Gene3D" id="3.40.190.150">
    <property type="entry name" value="Bordetella uptake gene, domain 1"/>
    <property type="match status" value="1"/>
</dbReference>
<gene>
    <name evidence="2" type="ORF">GCM10009416_20360</name>
</gene>
<organism evidence="2 3">
    <name type="scientific">Craurococcus roseus</name>
    <dbReference type="NCBI Taxonomy" id="77585"/>
    <lineage>
        <taxon>Bacteria</taxon>
        <taxon>Pseudomonadati</taxon>
        <taxon>Pseudomonadota</taxon>
        <taxon>Alphaproteobacteria</taxon>
        <taxon>Acetobacterales</taxon>
        <taxon>Acetobacteraceae</taxon>
        <taxon>Craurococcus</taxon>
    </lineage>
</organism>
<evidence type="ECO:0000256" key="1">
    <source>
        <dbReference type="ARBA" id="ARBA00006987"/>
    </source>
</evidence>
<evidence type="ECO:0000313" key="3">
    <source>
        <dbReference type="Proteomes" id="UP001501588"/>
    </source>
</evidence>
<sequence>MGEAGFPIEMSIWHGLFAPAATPTQTIARIEAACERAVRAPAVIQGHERIRTPVVQLNVRDFSAAVARDVETTRRVIEENGLRQAE</sequence>
<comment type="similarity">
    <text evidence="1">Belongs to the UPF0065 (bug) family.</text>
</comment>
<name>A0ABP3Q740_9PROT</name>
<proteinExistence type="inferred from homology"/>
<dbReference type="EMBL" id="BAAAFZ010000024">
    <property type="protein sequence ID" value="GAA0581828.1"/>
    <property type="molecule type" value="Genomic_DNA"/>
</dbReference>
<accession>A0ABP3Q740</accession>
<evidence type="ECO:0000313" key="2">
    <source>
        <dbReference type="EMBL" id="GAA0581828.1"/>
    </source>
</evidence>
<keyword evidence="3" id="KW-1185">Reference proteome</keyword>